<dbReference type="EMBL" id="BAEM01000033">
    <property type="protein sequence ID" value="GAC10375.1"/>
    <property type="molecule type" value="Genomic_DNA"/>
</dbReference>
<accession>A0AAV3V0P1</accession>
<feature type="compositionally biased region" description="Polar residues" evidence="1">
    <location>
        <begin position="11"/>
        <end position="24"/>
    </location>
</feature>
<organism evidence="2 3">
    <name type="scientific">Paraglaciecola chathamensis S18K6</name>
    <dbReference type="NCBI Taxonomy" id="1127672"/>
    <lineage>
        <taxon>Bacteria</taxon>
        <taxon>Pseudomonadati</taxon>
        <taxon>Pseudomonadota</taxon>
        <taxon>Gammaproteobacteria</taxon>
        <taxon>Alteromonadales</taxon>
        <taxon>Alteromonadaceae</taxon>
        <taxon>Paraglaciecola</taxon>
    </lineage>
</organism>
<evidence type="ECO:0000313" key="2">
    <source>
        <dbReference type="EMBL" id="GAC10375.1"/>
    </source>
</evidence>
<gene>
    <name evidence="2" type="ORF">GCHA_2428</name>
</gene>
<protein>
    <submittedName>
        <fullName evidence="2">Uncharacterized protein</fullName>
    </submittedName>
</protein>
<comment type="caution">
    <text evidence="2">The sequence shown here is derived from an EMBL/GenBank/DDBJ whole genome shotgun (WGS) entry which is preliminary data.</text>
</comment>
<sequence length="47" mass="5395">MRTDVKHRSIPVTNTAKPTEQSKLSQSQYVVLSEQINLLMLQIQVLK</sequence>
<name>A0AAV3V0P1_9ALTE</name>
<feature type="region of interest" description="Disordered" evidence="1">
    <location>
        <begin position="1"/>
        <end position="24"/>
    </location>
</feature>
<dbReference type="Proteomes" id="UP000006320">
    <property type="component" value="Unassembled WGS sequence"/>
</dbReference>
<evidence type="ECO:0000313" key="3">
    <source>
        <dbReference type="Proteomes" id="UP000006320"/>
    </source>
</evidence>
<reference evidence="2 3" key="1">
    <citation type="journal article" date="2017" name="Antonie Van Leeuwenhoek">
        <title>Rhizobium rhizosphaerae sp. nov., a novel species isolated from rice rhizosphere.</title>
        <authorList>
            <person name="Zhao J.J."/>
            <person name="Zhang J."/>
            <person name="Zhang R.J."/>
            <person name="Zhang C.W."/>
            <person name="Yin H.Q."/>
            <person name="Zhang X.X."/>
        </authorList>
    </citation>
    <scope>NUCLEOTIDE SEQUENCE [LARGE SCALE GENOMIC DNA]</scope>
    <source>
        <strain evidence="2 3">S18K6</strain>
    </source>
</reference>
<dbReference type="AlphaFoldDB" id="A0AAV3V0P1"/>
<proteinExistence type="predicted"/>
<evidence type="ECO:0000256" key="1">
    <source>
        <dbReference type="SAM" id="MobiDB-lite"/>
    </source>
</evidence>